<reference evidence="3" key="2">
    <citation type="journal article" name="Front. Microbiol.">
        <title>Degradative Capacity of Two Strains of Rhodonia placenta: From Phenotype to Genotype.</title>
        <authorList>
            <person name="Kolle M."/>
            <person name="Horta M.A.C."/>
            <person name="Nowrousian M."/>
            <person name="Ohm R.A."/>
            <person name="Benz J.P."/>
            <person name="Pilgard A."/>
        </authorList>
    </citation>
    <scope>NUCLEOTIDE SEQUENCE</scope>
    <source>
        <strain evidence="3">FPRL280</strain>
    </source>
</reference>
<gene>
    <name evidence="3" type="ORF">IEO21_06319</name>
</gene>
<feature type="domain" description="DUF6534" evidence="2">
    <location>
        <begin position="189"/>
        <end position="295"/>
    </location>
</feature>
<feature type="transmembrane region" description="Helical" evidence="1">
    <location>
        <begin position="12"/>
        <end position="34"/>
    </location>
</feature>
<proteinExistence type="predicted"/>
<protein>
    <recommendedName>
        <fullName evidence="2">DUF6534 domain-containing protein</fullName>
    </recommendedName>
</protein>
<keyword evidence="1" id="KW-0812">Transmembrane</keyword>
<sequence>MADVFPPPLKLALGSTLGAALFGVTCVQTFYFFRSATKDGWIMKALDLARRIFDTLHQCLITHIFYYYCIINYGNPVTLLNSVWSISVRHPVTCLRSRIVVDCKGFGQAEIIVNWKGISPRSSASITLDGTPPASLFSDSGNAILTVAHFRSDTTKAMNLVYPIRGLFTTNLLNTDGERQTGISGLAVAVATDVCISGCLAFWLSKNRTGFRRLVNPRIVQEIPNICFHSERRSDRLIDKLIAMTVTTGLLTTVFVIANLVAYVVAPNGLYVLCFNFMLGKLYINALLTSLNVRNAIREGQNSESQLINSIPLAQLAIHSGTESSNSKTSPVAVSVDRVVRKASCATFDQTSMDATVHTNSAYKDLKGNPDMAL</sequence>
<reference evidence="3" key="1">
    <citation type="submission" date="2020-11" db="EMBL/GenBank/DDBJ databases">
        <authorList>
            <person name="Koelle M."/>
            <person name="Horta M.A.C."/>
            <person name="Nowrousian M."/>
            <person name="Ohm R.A."/>
            <person name="Benz P."/>
            <person name="Pilgard A."/>
        </authorList>
    </citation>
    <scope>NUCLEOTIDE SEQUENCE</scope>
    <source>
        <strain evidence="3">FPRL280</strain>
    </source>
</reference>
<dbReference type="Proteomes" id="UP000639403">
    <property type="component" value="Unassembled WGS sequence"/>
</dbReference>
<dbReference type="PANTHER" id="PTHR40465">
    <property type="entry name" value="CHROMOSOME 1, WHOLE GENOME SHOTGUN SEQUENCE"/>
    <property type="match status" value="1"/>
</dbReference>
<comment type="caution">
    <text evidence="3">The sequence shown here is derived from an EMBL/GenBank/DDBJ whole genome shotgun (WGS) entry which is preliminary data.</text>
</comment>
<dbReference type="Pfam" id="PF20152">
    <property type="entry name" value="DUF6534"/>
    <property type="match status" value="1"/>
</dbReference>
<dbReference type="EMBL" id="JADOXO010000138">
    <property type="protein sequence ID" value="KAF9812177.1"/>
    <property type="molecule type" value="Genomic_DNA"/>
</dbReference>
<dbReference type="AlphaFoldDB" id="A0A8H7P0G2"/>
<dbReference type="InterPro" id="IPR045339">
    <property type="entry name" value="DUF6534"/>
</dbReference>
<evidence type="ECO:0000259" key="2">
    <source>
        <dbReference type="Pfam" id="PF20152"/>
    </source>
</evidence>
<evidence type="ECO:0000313" key="3">
    <source>
        <dbReference type="EMBL" id="KAF9812177.1"/>
    </source>
</evidence>
<feature type="transmembrane region" description="Helical" evidence="1">
    <location>
        <begin position="183"/>
        <end position="204"/>
    </location>
</feature>
<accession>A0A8H7P0G2</accession>
<evidence type="ECO:0000256" key="1">
    <source>
        <dbReference type="SAM" id="Phobius"/>
    </source>
</evidence>
<feature type="transmembrane region" description="Helical" evidence="1">
    <location>
        <begin position="270"/>
        <end position="288"/>
    </location>
</feature>
<feature type="transmembrane region" description="Helical" evidence="1">
    <location>
        <begin position="241"/>
        <end position="264"/>
    </location>
</feature>
<organism evidence="3 4">
    <name type="scientific">Rhodonia placenta</name>
    <dbReference type="NCBI Taxonomy" id="104341"/>
    <lineage>
        <taxon>Eukaryota</taxon>
        <taxon>Fungi</taxon>
        <taxon>Dikarya</taxon>
        <taxon>Basidiomycota</taxon>
        <taxon>Agaricomycotina</taxon>
        <taxon>Agaricomycetes</taxon>
        <taxon>Polyporales</taxon>
        <taxon>Adustoporiaceae</taxon>
        <taxon>Rhodonia</taxon>
    </lineage>
</organism>
<name>A0A8H7P0G2_9APHY</name>
<keyword evidence="1" id="KW-1133">Transmembrane helix</keyword>
<keyword evidence="1" id="KW-0472">Membrane</keyword>
<dbReference type="PANTHER" id="PTHR40465:SF1">
    <property type="entry name" value="DUF6534 DOMAIN-CONTAINING PROTEIN"/>
    <property type="match status" value="1"/>
</dbReference>
<evidence type="ECO:0000313" key="4">
    <source>
        <dbReference type="Proteomes" id="UP000639403"/>
    </source>
</evidence>